<feature type="transmembrane region" description="Helical" evidence="2">
    <location>
        <begin position="348"/>
        <end position="369"/>
    </location>
</feature>
<accession>A0A9Y2IHW4</accession>
<feature type="transmembrane region" description="Helical" evidence="2">
    <location>
        <begin position="47"/>
        <end position="67"/>
    </location>
</feature>
<protein>
    <submittedName>
        <fullName evidence="3">Uncharacterized protein</fullName>
    </submittedName>
</protein>
<sequence>MSGRAEGAGQAGTAATTRHPAISRPARHRRADPTGPGTSRWVRQPGLGLAGLVPVIVVAVLIAIGAGGAESSLLVLAPIVTFALPVVSMIAFWWEDWPSTRLGPDWAGWADLALIAVGGIALTLFGEAVVGHLSLAAIFDPTPENLELSTFPVTMPLAGAAFVVMLQLTLVSEHWPLRLWLKPIPGGICAVVLSWAISILLYVLLLGATPFKGGGHGLLDPGVFGAVLTFIGVWQVLLFVMWRGWPFHYVRKQWVRFVCANVVTIGAGILTYVVLRGLPVPTLSALAGDFVAAGLVVGMLFEDALPARGPAWLERTVSLLLTLALAAVLHVALLALAEELHWNRGTPIGWVGHVTLNAIGVSVILHVAIGRRWPLARKS</sequence>
<feature type="transmembrane region" description="Helical" evidence="2">
    <location>
        <begin position="151"/>
        <end position="171"/>
    </location>
</feature>
<evidence type="ECO:0000313" key="4">
    <source>
        <dbReference type="Proteomes" id="UP001236014"/>
    </source>
</evidence>
<proteinExistence type="predicted"/>
<feature type="transmembrane region" description="Helical" evidence="2">
    <location>
        <begin position="223"/>
        <end position="242"/>
    </location>
</feature>
<evidence type="ECO:0000256" key="1">
    <source>
        <dbReference type="SAM" id="MobiDB-lite"/>
    </source>
</evidence>
<dbReference type="KEGG" id="acab:QRX50_00305"/>
<feature type="transmembrane region" description="Helical" evidence="2">
    <location>
        <begin position="106"/>
        <end position="139"/>
    </location>
</feature>
<reference evidence="3 4" key="1">
    <citation type="submission" date="2023-06" db="EMBL/GenBank/DDBJ databases">
        <authorList>
            <person name="Oyuntsetseg B."/>
            <person name="Kim S.B."/>
        </authorList>
    </citation>
    <scope>NUCLEOTIDE SEQUENCE [LARGE SCALE GENOMIC DNA]</scope>
    <source>
        <strain evidence="3 4">2-15</strain>
    </source>
</reference>
<feature type="transmembrane region" description="Helical" evidence="2">
    <location>
        <begin position="73"/>
        <end position="94"/>
    </location>
</feature>
<evidence type="ECO:0000313" key="3">
    <source>
        <dbReference type="EMBL" id="WIX79296.1"/>
    </source>
</evidence>
<keyword evidence="2" id="KW-0472">Membrane</keyword>
<evidence type="ECO:0000256" key="2">
    <source>
        <dbReference type="SAM" id="Phobius"/>
    </source>
</evidence>
<feature type="compositionally biased region" description="Low complexity" evidence="1">
    <location>
        <begin position="1"/>
        <end position="17"/>
    </location>
</feature>
<organism evidence="3 4">
    <name type="scientific">Amycolatopsis carbonis</name>
    <dbReference type="NCBI Taxonomy" id="715471"/>
    <lineage>
        <taxon>Bacteria</taxon>
        <taxon>Bacillati</taxon>
        <taxon>Actinomycetota</taxon>
        <taxon>Actinomycetes</taxon>
        <taxon>Pseudonocardiales</taxon>
        <taxon>Pseudonocardiaceae</taxon>
        <taxon>Amycolatopsis</taxon>
    </lineage>
</organism>
<feature type="region of interest" description="Disordered" evidence="1">
    <location>
        <begin position="1"/>
        <end position="40"/>
    </location>
</feature>
<feature type="transmembrane region" description="Helical" evidence="2">
    <location>
        <begin position="317"/>
        <end position="336"/>
    </location>
</feature>
<keyword evidence="2" id="KW-0812">Transmembrane</keyword>
<keyword evidence="2" id="KW-1133">Transmembrane helix</keyword>
<feature type="transmembrane region" description="Helical" evidence="2">
    <location>
        <begin position="254"/>
        <end position="274"/>
    </location>
</feature>
<name>A0A9Y2IHW4_9PSEU</name>
<feature type="transmembrane region" description="Helical" evidence="2">
    <location>
        <begin position="286"/>
        <end position="305"/>
    </location>
</feature>
<dbReference type="Proteomes" id="UP001236014">
    <property type="component" value="Chromosome"/>
</dbReference>
<dbReference type="AlphaFoldDB" id="A0A9Y2IHW4"/>
<gene>
    <name evidence="3" type="ORF">QRX50_00305</name>
</gene>
<dbReference type="RefSeq" id="WP_285969985.1">
    <property type="nucleotide sequence ID" value="NZ_CP127294.1"/>
</dbReference>
<keyword evidence="4" id="KW-1185">Reference proteome</keyword>
<feature type="transmembrane region" description="Helical" evidence="2">
    <location>
        <begin position="183"/>
        <end position="203"/>
    </location>
</feature>
<dbReference type="EMBL" id="CP127294">
    <property type="protein sequence ID" value="WIX79296.1"/>
    <property type="molecule type" value="Genomic_DNA"/>
</dbReference>